<dbReference type="Proteomes" id="UP001596174">
    <property type="component" value="Unassembled WGS sequence"/>
</dbReference>
<feature type="domain" description="Beta-xylosidase C-terminal Concanavalin A-like" evidence="1">
    <location>
        <begin position="33"/>
        <end position="223"/>
    </location>
</feature>
<name>A0ABW1FTL9_9ACTN</name>
<dbReference type="Pfam" id="PF17851">
    <property type="entry name" value="GH43_C2"/>
    <property type="match status" value="1"/>
</dbReference>
<proteinExistence type="predicted"/>
<protein>
    <submittedName>
        <fullName evidence="2">Glycoside hydrolase family 43 protein</fullName>
    </submittedName>
</protein>
<dbReference type="GO" id="GO:0016787">
    <property type="term" value="F:hydrolase activity"/>
    <property type="evidence" value="ECO:0007669"/>
    <property type="project" value="UniProtKB-KW"/>
</dbReference>
<gene>
    <name evidence="2" type="ORF">ACFP3V_00860</name>
</gene>
<evidence type="ECO:0000259" key="1">
    <source>
        <dbReference type="Pfam" id="PF17851"/>
    </source>
</evidence>
<dbReference type="InterPro" id="IPR051795">
    <property type="entry name" value="Glycosyl_Hydrlase_43"/>
</dbReference>
<comment type="caution">
    <text evidence="2">The sequence shown here is derived from an EMBL/GenBank/DDBJ whole genome shotgun (WGS) entry which is preliminary data.</text>
</comment>
<keyword evidence="2" id="KW-0378">Hydrolase</keyword>
<evidence type="ECO:0000313" key="2">
    <source>
        <dbReference type="EMBL" id="MFC5905776.1"/>
    </source>
</evidence>
<dbReference type="PANTHER" id="PTHR42812">
    <property type="entry name" value="BETA-XYLOSIDASE"/>
    <property type="match status" value="1"/>
</dbReference>
<evidence type="ECO:0000313" key="3">
    <source>
        <dbReference type="Proteomes" id="UP001596174"/>
    </source>
</evidence>
<organism evidence="2 3">
    <name type="scientific">Streptacidiphilus monticola</name>
    <dbReference type="NCBI Taxonomy" id="2161674"/>
    <lineage>
        <taxon>Bacteria</taxon>
        <taxon>Bacillati</taxon>
        <taxon>Actinomycetota</taxon>
        <taxon>Actinomycetes</taxon>
        <taxon>Kitasatosporales</taxon>
        <taxon>Streptomycetaceae</taxon>
        <taxon>Streptacidiphilus</taxon>
    </lineage>
</organism>
<dbReference type="SUPFAM" id="SSF49899">
    <property type="entry name" value="Concanavalin A-like lectins/glucanases"/>
    <property type="match status" value="1"/>
</dbReference>
<sequence length="228" mass="24494">VTWQDGWPLVGEVDLELADLPWELTAPQPSPVRDDFDAAELQPFWISLRDRPAELVDAKERDGWLTLRARGGSLDEPDVVFVGRRQQHLAFAARTLVDAGAGSGGLAVRLDERNHYAVESTPDGTVRVVARIGTVRAVVAERALPAGPLVLSVRTGPAPEPHDSRKGPDSLVFAVGTPDGATSDLASLDGRYLSTEVAGGFTGRVVGLYAAEGTVCFDWFDYEPLPLP</sequence>
<feature type="non-terminal residue" evidence="2">
    <location>
        <position position="1"/>
    </location>
</feature>
<dbReference type="InterPro" id="IPR041542">
    <property type="entry name" value="GH43_C2"/>
</dbReference>
<dbReference type="PANTHER" id="PTHR42812:SF12">
    <property type="entry name" value="BETA-XYLOSIDASE-RELATED"/>
    <property type="match status" value="1"/>
</dbReference>
<reference evidence="3" key="1">
    <citation type="journal article" date="2019" name="Int. J. Syst. Evol. Microbiol.">
        <title>The Global Catalogue of Microorganisms (GCM) 10K type strain sequencing project: providing services to taxonomists for standard genome sequencing and annotation.</title>
        <authorList>
            <consortium name="The Broad Institute Genomics Platform"/>
            <consortium name="The Broad Institute Genome Sequencing Center for Infectious Disease"/>
            <person name="Wu L."/>
            <person name="Ma J."/>
        </authorList>
    </citation>
    <scope>NUCLEOTIDE SEQUENCE [LARGE SCALE GENOMIC DNA]</scope>
    <source>
        <strain evidence="3">JCM 4816</strain>
    </source>
</reference>
<keyword evidence="3" id="KW-1185">Reference proteome</keyword>
<dbReference type="EMBL" id="JBHSQJ010000004">
    <property type="protein sequence ID" value="MFC5905776.1"/>
    <property type="molecule type" value="Genomic_DNA"/>
</dbReference>
<dbReference type="InterPro" id="IPR013320">
    <property type="entry name" value="ConA-like_dom_sf"/>
</dbReference>
<accession>A0ABW1FTL9</accession>
<dbReference type="Gene3D" id="2.60.120.200">
    <property type="match status" value="1"/>
</dbReference>